<keyword evidence="2" id="KW-0238">DNA-binding</keyword>
<name>A0A225DQC9_9BACT</name>
<proteinExistence type="predicted"/>
<keyword evidence="3" id="KW-0804">Transcription</keyword>
<dbReference type="SMART" id="SM00342">
    <property type="entry name" value="HTH_ARAC"/>
    <property type="match status" value="1"/>
</dbReference>
<dbReference type="Proteomes" id="UP000214646">
    <property type="component" value="Unassembled WGS sequence"/>
</dbReference>
<dbReference type="InterPro" id="IPR018060">
    <property type="entry name" value="HTH_AraC"/>
</dbReference>
<evidence type="ECO:0000259" key="4">
    <source>
        <dbReference type="PROSITE" id="PS01124"/>
    </source>
</evidence>
<dbReference type="PROSITE" id="PS01124">
    <property type="entry name" value="HTH_ARAC_FAMILY_2"/>
    <property type="match status" value="1"/>
</dbReference>
<evidence type="ECO:0000256" key="2">
    <source>
        <dbReference type="ARBA" id="ARBA00023125"/>
    </source>
</evidence>
<dbReference type="Gene3D" id="1.10.10.60">
    <property type="entry name" value="Homeodomain-like"/>
    <property type="match status" value="1"/>
</dbReference>
<dbReference type="InterPro" id="IPR050204">
    <property type="entry name" value="AraC_XylS_family_regulators"/>
</dbReference>
<feature type="domain" description="HTH araC/xylS-type" evidence="4">
    <location>
        <begin position="2"/>
        <end position="100"/>
    </location>
</feature>
<dbReference type="PANTHER" id="PTHR46796:SF13">
    <property type="entry name" value="HTH-TYPE TRANSCRIPTIONAL ACTIVATOR RHAS"/>
    <property type="match status" value="1"/>
</dbReference>
<organism evidence="5 6">
    <name type="scientific">Fimbriiglobus ruber</name>
    <dbReference type="NCBI Taxonomy" id="1908690"/>
    <lineage>
        <taxon>Bacteria</taxon>
        <taxon>Pseudomonadati</taxon>
        <taxon>Planctomycetota</taxon>
        <taxon>Planctomycetia</taxon>
        <taxon>Gemmatales</taxon>
        <taxon>Gemmataceae</taxon>
        <taxon>Fimbriiglobus</taxon>
    </lineage>
</organism>
<protein>
    <submittedName>
        <fullName evidence="5">Transcriptional regulator, AraC family</fullName>
    </submittedName>
</protein>
<dbReference type="Pfam" id="PF12833">
    <property type="entry name" value="HTH_18"/>
    <property type="match status" value="1"/>
</dbReference>
<accession>A0A225DQC9</accession>
<dbReference type="GO" id="GO:0043565">
    <property type="term" value="F:sequence-specific DNA binding"/>
    <property type="evidence" value="ECO:0007669"/>
    <property type="project" value="InterPro"/>
</dbReference>
<dbReference type="PANTHER" id="PTHR46796">
    <property type="entry name" value="HTH-TYPE TRANSCRIPTIONAL ACTIVATOR RHAS-RELATED"/>
    <property type="match status" value="1"/>
</dbReference>
<evidence type="ECO:0000256" key="3">
    <source>
        <dbReference type="ARBA" id="ARBA00023163"/>
    </source>
</evidence>
<gene>
    <name evidence="5" type="ORF">FRUB_04690</name>
</gene>
<reference evidence="6" key="1">
    <citation type="submission" date="2017-06" db="EMBL/GenBank/DDBJ databases">
        <title>Genome analysis of Fimbriiglobus ruber SP5, the first member of the order Planctomycetales with confirmed chitinolytic capability.</title>
        <authorList>
            <person name="Ravin N.V."/>
            <person name="Rakitin A.L."/>
            <person name="Ivanova A.A."/>
            <person name="Beletsky A.V."/>
            <person name="Kulichevskaya I.S."/>
            <person name="Mardanov A.V."/>
            <person name="Dedysh S.N."/>
        </authorList>
    </citation>
    <scope>NUCLEOTIDE SEQUENCE [LARGE SCALE GENOMIC DNA]</scope>
    <source>
        <strain evidence="6">SP5</strain>
    </source>
</reference>
<dbReference type="PROSITE" id="PS00041">
    <property type="entry name" value="HTH_ARAC_FAMILY_1"/>
    <property type="match status" value="1"/>
</dbReference>
<evidence type="ECO:0000313" key="6">
    <source>
        <dbReference type="Proteomes" id="UP000214646"/>
    </source>
</evidence>
<dbReference type="RefSeq" id="WP_238602717.1">
    <property type="nucleotide sequence ID" value="NZ_NIDE01000007.1"/>
</dbReference>
<evidence type="ECO:0000313" key="5">
    <source>
        <dbReference type="EMBL" id="OWK40798.1"/>
    </source>
</evidence>
<keyword evidence="6" id="KW-1185">Reference proteome</keyword>
<sequence>MAAAVKYAGAHLDRRLTADELGGVAGLSAYQADQKIRHLFRLTTGQLLLKLRMDSAAEQLRDTNLTIVEIGFACGYADQSSFTRQFRSTTGLTPGEYRRTFRPTSGH</sequence>
<dbReference type="SUPFAM" id="SSF46689">
    <property type="entry name" value="Homeodomain-like"/>
    <property type="match status" value="1"/>
</dbReference>
<comment type="caution">
    <text evidence="5">The sequence shown here is derived from an EMBL/GenBank/DDBJ whole genome shotgun (WGS) entry which is preliminary data.</text>
</comment>
<dbReference type="InterPro" id="IPR018062">
    <property type="entry name" value="HTH_AraC-typ_CS"/>
</dbReference>
<keyword evidence="1" id="KW-0805">Transcription regulation</keyword>
<dbReference type="PRINTS" id="PR00032">
    <property type="entry name" value="HTHARAC"/>
</dbReference>
<dbReference type="EMBL" id="NIDE01000007">
    <property type="protein sequence ID" value="OWK40798.1"/>
    <property type="molecule type" value="Genomic_DNA"/>
</dbReference>
<dbReference type="GO" id="GO:0003700">
    <property type="term" value="F:DNA-binding transcription factor activity"/>
    <property type="evidence" value="ECO:0007669"/>
    <property type="project" value="InterPro"/>
</dbReference>
<dbReference type="InterPro" id="IPR009057">
    <property type="entry name" value="Homeodomain-like_sf"/>
</dbReference>
<dbReference type="InterPro" id="IPR020449">
    <property type="entry name" value="Tscrpt_reg_AraC-type_HTH"/>
</dbReference>
<dbReference type="AlphaFoldDB" id="A0A225DQC9"/>
<evidence type="ECO:0000256" key="1">
    <source>
        <dbReference type="ARBA" id="ARBA00023015"/>
    </source>
</evidence>